<feature type="chain" id="PRO_5041458621" description="thioredoxin-dependent peroxiredoxin" evidence="12">
    <location>
        <begin position="24"/>
        <end position="206"/>
    </location>
</feature>
<comment type="function">
    <text evidence="1">Thiol-specific peroxidase that catalyzes the reduction of hydrogen peroxide and organic hydroperoxides to water and alcohols, respectively. Plays a role in cell protection against oxidative stress by detoxifying peroxides and as sensor of hydrogen peroxide-mediated signaling events.</text>
</comment>
<reference evidence="14 15" key="1">
    <citation type="submission" date="2023-08" db="EMBL/GenBank/DDBJ databases">
        <title>Comparative genomics and taxonomic characterization of three novel marine species of genus Marivirga.</title>
        <authorList>
            <person name="Muhammad N."/>
            <person name="Kim S.-G."/>
        </authorList>
    </citation>
    <scope>NUCLEOTIDE SEQUENCE [LARGE SCALE GENOMIC DNA]</scope>
    <source>
        <strain evidence="14 15">BDSF4-3</strain>
    </source>
</reference>
<dbReference type="InterPro" id="IPR000866">
    <property type="entry name" value="AhpC/TSA"/>
</dbReference>
<dbReference type="PROSITE" id="PS51352">
    <property type="entry name" value="THIOREDOXIN_2"/>
    <property type="match status" value="1"/>
</dbReference>
<organism evidence="14 15">
    <name type="scientific">Marivirga salinarum</name>
    <dbReference type="NCBI Taxonomy" id="3059078"/>
    <lineage>
        <taxon>Bacteria</taxon>
        <taxon>Pseudomonadati</taxon>
        <taxon>Bacteroidota</taxon>
        <taxon>Cytophagia</taxon>
        <taxon>Cytophagales</taxon>
        <taxon>Marivirgaceae</taxon>
        <taxon>Marivirga</taxon>
    </lineage>
</organism>
<evidence type="ECO:0000256" key="10">
    <source>
        <dbReference type="ARBA" id="ARBA00042639"/>
    </source>
</evidence>
<evidence type="ECO:0000256" key="8">
    <source>
        <dbReference type="ARBA" id="ARBA00032824"/>
    </source>
</evidence>
<name>A0AA51NEM0_9BACT</name>
<dbReference type="KEGG" id="msaa:QYS49_35145"/>
<evidence type="ECO:0000256" key="5">
    <source>
        <dbReference type="ARBA" id="ARBA00023002"/>
    </source>
</evidence>
<evidence type="ECO:0000256" key="12">
    <source>
        <dbReference type="SAM" id="SignalP"/>
    </source>
</evidence>
<dbReference type="AlphaFoldDB" id="A0AA51NEM0"/>
<dbReference type="RefSeq" id="WP_308351394.1">
    <property type="nucleotide sequence ID" value="NZ_CP129971.1"/>
</dbReference>
<gene>
    <name evidence="14" type="ORF">QYS49_35145</name>
</gene>
<dbReference type="PANTHER" id="PTHR42801:SF7">
    <property type="entry name" value="SLL1159 PROTEIN"/>
    <property type="match status" value="1"/>
</dbReference>
<evidence type="ECO:0000259" key="13">
    <source>
        <dbReference type="PROSITE" id="PS51352"/>
    </source>
</evidence>
<evidence type="ECO:0000313" key="14">
    <source>
        <dbReference type="EMBL" id="WMN12971.1"/>
    </source>
</evidence>
<dbReference type="Gene3D" id="3.40.30.10">
    <property type="entry name" value="Glutaredoxin"/>
    <property type="match status" value="1"/>
</dbReference>
<evidence type="ECO:0000256" key="6">
    <source>
        <dbReference type="ARBA" id="ARBA00023157"/>
    </source>
</evidence>
<proteinExistence type="inferred from homology"/>
<evidence type="ECO:0000256" key="11">
    <source>
        <dbReference type="ARBA" id="ARBA00049091"/>
    </source>
</evidence>
<protein>
    <recommendedName>
        <fullName evidence="2">thioredoxin-dependent peroxiredoxin</fullName>
        <ecNumber evidence="2">1.11.1.24</ecNumber>
    </recommendedName>
    <alternativeName>
        <fullName evidence="8">Thioredoxin peroxidase</fullName>
    </alternativeName>
    <alternativeName>
        <fullName evidence="10">Thioredoxin-dependent peroxiredoxin Bcp</fullName>
    </alternativeName>
</protein>
<evidence type="ECO:0000256" key="9">
    <source>
        <dbReference type="ARBA" id="ARBA00038489"/>
    </source>
</evidence>
<keyword evidence="6" id="KW-1015">Disulfide bond</keyword>
<dbReference type="Pfam" id="PF00578">
    <property type="entry name" value="AhpC-TSA"/>
    <property type="match status" value="1"/>
</dbReference>
<evidence type="ECO:0000256" key="2">
    <source>
        <dbReference type="ARBA" id="ARBA00013017"/>
    </source>
</evidence>
<comment type="similarity">
    <text evidence="9">Belongs to the peroxiredoxin family. BCP/PrxQ subfamily.</text>
</comment>
<dbReference type="GO" id="GO:0045454">
    <property type="term" value="P:cell redox homeostasis"/>
    <property type="evidence" value="ECO:0007669"/>
    <property type="project" value="TreeGrafter"/>
</dbReference>
<dbReference type="GO" id="GO:0034599">
    <property type="term" value="P:cellular response to oxidative stress"/>
    <property type="evidence" value="ECO:0007669"/>
    <property type="project" value="TreeGrafter"/>
</dbReference>
<keyword evidence="15" id="KW-1185">Reference proteome</keyword>
<evidence type="ECO:0000313" key="15">
    <source>
        <dbReference type="Proteomes" id="UP001230496"/>
    </source>
</evidence>
<dbReference type="InterPro" id="IPR050924">
    <property type="entry name" value="Peroxiredoxin_BCP/PrxQ"/>
</dbReference>
<dbReference type="GO" id="GO:0005737">
    <property type="term" value="C:cytoplasm"/>
    <property type="evidence" value="ECO:0007669"/>
    <property type="project" value="TreeGrafter"/>
</dbReference>
<evidence type="ECO:0000256" key="7">
    <source>
        <dbReference type="ARBA" id="ARBA00023284"/>
    </source>
</evidence>
<comment type="catalytic activity">
    <reaction evidence="11">
        <text>a hydroperoxide + [thioredoxin]-dithiol = an alcohol + [thioredoxin]-disulfide + H2O</text>
        <dbReference type="Rhea" id="RHEA:62620"/>
        <dbReference type="Rhea" id="RHEA-COMP:10698"/>
        <dbReference type="Rhea" id="RHEA-COMP:10700"/>
        <dbReference type="ChEBI" id="CHEBI:15377"/>
        <dbReference type="ChEBI" id="CHEBI:29950"/>
        <dbReference type="ChEBI" id="CHEBI:30879"/>
        <dbReference type="ChEBI" id="CHEBI:35924"/>
        <dbReference type="ChEBI" id="CHEBI:50058"/>
        <dbReference type="EC" id="1.11.1.24"/>
    </reaction>
</comment>
<accession>A0AA51NEM0</accession>
<dbReference type="EC" id="1.11.1.24" evidence="2"/>
<keyword evidence="7" id="KW-0676">Redox-active center</keyword>
<keyword evidence="5" id="KW-0560">Oxidoreductase</keyword>
<dbReference type="InterPro" id="IPR036249">
    <property type="entry name" value="Thioredoxin-like_sf"/>
</dbReference>
<evidence type="ECO:0000256" key="3">
    <source>
        <dbReference type="ARBA" id="ARBA00022559"/>
    </source>
</evidence>
<evidence type="ECO:0000256" key="1">
    <source>
        <dbReference type="ARBA" id="ARBA00003330"/>
    </source>
</evidence>
<dbReference type="CDD" id="cd02970">
    <property type="entry name" value="PRX_like2"/>
    <property type="match status" value="1"/>
</dbReference>
<keyword evidence="12" id="KW-0732">Signal</keyword>
<dbReference type="PANTHER" id="PTHR42801">
    <property type="entry name" value="THIOREDOXIN-DEPENDENT PEROXIDE REDUCTASE"/>
    <property type="match status" value="1"/>
</dbReference>
<dbReference type="SUPFAM" id="SSF52833">
    <property type="entry name" value="Thioredoxin-like"/>
    <property type="match status" value="1"/>
</dbReference>
<dbReference type="GO" id="GO:0008379">
    <property type="term" value="F:thioredoxin peroxidase activity"/>
    <property type="evidence" value="ECO:0007669"/>
    <property type="project" value="TreeGrafter"/>
</dbReference>
<dbReference type="Proteomes" id="UP001230496">
    <property type="component" value="Chromosome"/>
</dbReference>
<dbReference type="InterPro" id="IPR013766">
    <property type="entry name" value="Thioredoxin_domain"/>
</dbReference>
<evidence type="ECO:0000256" key="4">
    <source>
        <dbReference type="ARBA" id="ARBA00022862"/>
    </source>
</evidence>
<feature type="domain" description="Thioredoxin" evidence="13">
    <location>
        <begin position="34"/>
        <end position="206"/>
    </location>
</feature>
<sequence>MRNIKHNSLIILTFFIFAFSANAQHKTVEEVEGKAVGETVENFIATDADGNTFNLKTSLKEGPVVLLFYRGQWCPVCNHHLSQLQENLDLIKNKGAKVIAVSPEKQENLQKTKSQTGAEFTLLYDKNYKISEDFDVAFVPKEQLIELYDTRLDADLENAHSDNSKRIPVPATFIIDQDGRVAWRHFDRDYKKRASAEEIMKALDKI</sequence>
<feature type="signal peptide" evidence="12">
    <location>
        <begin position="1"/>
        <end position="23"/>
    </location>
</feature>
<keyword evidence="3" id="KW-0575">Peroxidase</keyword>
<keyword evidence="4" id="KW-0049">Antioxidant</keyword>
<dbReference type="EMBL" id="CP129971">
    <property type="protein sequence ID" value="WMN12971.1"/>
    <property type="molecule type" value="Genomic_DNA"/>
</dbReference>